<dbReference type="EMBL" id="VSSQ01129603">
    <property type="protein sequence ID" value="MPN57714.1"/>
    <property type="molecule type" value="Genomic_DNA"/>
</dbReference>
<dbReference type="AlphaFoldDB" id="A0A645JBF7"/>
<comment type="caution">
    <text evidence="1">The sequence shown here is derived from an EMBL/GenBank/DDBJ whole genome shotgun (WGS) entry which is preliminary data.</text>
</comment>
<sequence length="124" mass="13299">MVLILSDLTCFMTIHLSPPKSLPIFFVISTTVSDTGESTIGKSLPINILLKSFDFSVAKRLSAINIAVSSPTEPPPIITVLPFLSLDRSFSSQFRTSSAMCTESFSIPFIGGTIALLPVASMTK</sequence>
<proteinExistence type="predicted"/>
<organism evidence="1">
    <name type="scientific">bioreactor metagenome</name>
    <dbReference type="NCBI Taxonomy" id="1076179"/>
    <lineage>
        <taxon>unclassified sequences</taxon>
        <taxon>metagenomes</taxon>
        <taxon>ecological metagenomes</taxon>
    </lineage>
</organism>
<gene>
    <name evidence="1" type="ORF">SDC9_205408</name>
</gene>
<name>A0A645JBF7_9ZZZZ</name>
<reference evidence="1" key="1">
    <citation type="submission" date="2019-08" db="EMBL/GenBank/DDBJ databases">
        <authorList>
            <person name="Kucharzyk K."/>
            <person name="Murdoch R.W."/>
            <person name="Higgins S."/>
            <person name="Loffler F."/>
        </authorList>
    </citation>
    <scope>NUCLEOTIDE SEQUENCE</scope>
</reference>
<evidence type="ECO:0000313" key="1">
    <source>
        <dbReference type="EMBL" id="MPN57714.1"/>
    </source>
</evidence>
<protein>
    <submittedName>
        <fullName evidence="1">Uncharacterized protein</fullName>
    </submittedName>
</protein>
<accession>A0A645JBF7</accession>